<evidence type="ECO:0000313" key="1">
    <source>
        <dbReference type="EMBL" id="KAJ4717296.1"/>
    </source>
</evidence>
<name>A0ACC1Y0S1_MELAZ</name>
<gene>
    <name evidence="1" type="ORF">OWV82_012204</name>
</gene>
<reference evidence="1 2" key="1">
    <citation type="journal article" date="2023" name="Science">
        <title>Complex scaffold remodeling in plant triterpene biosynthesis.</title>
        <authorList>
            <person name="De La Pena R."/>
            <person name="Hodgson H."/>
            <person name="Liu J.C."/>
            <person name="Stephenson M.J."/>
            <person name="Martin A.C."/>
            <person name="Owen C."/>
            <person name="Harkess A."/>
            <person name="Leebens-Mack J."/>
            <person name="Jimenez L.E."/>
            <person name="Osbourn A."/>
            <person name="Sattely E.S."/>
        </authorList>
    </citation>
    <scope>NUCLEOTIDE SEQUENCE [LARGE SCALE GENOMIC DNA]</scope>
    <source>
        <strain evidence="2">cv. JPN11</strain>
        <tissue evidence="1">Leaf</tissue>
    </source>
</reference>
<dbReference type="EMBL" id="CM051399">
    <property type="protein sequence ID" value="KAJ4717296.1"/>
    <property type="molecule type" value="Genomic_DNA"/>
</dbReference>
<proteinExistence type="predicted"/>
<keyword evidence="2" id="KW-1185">Reference proteome</keyword>
<sequence length="720" mass="78780">MPSLVLKLVLLFVLCYLSVCQACNKVDQDSLFFLTLNVSSPHPLNWSSAIDCCLWEGITCDSAGRVTRLWLPWRGLEGNISPSINNLTHLHHLNLSHNRLSGTLLASSFSSLTLLETLDLSYNRLIGEFPSSLLPNYIKLIDLSSNQFQGMIPPTFFRLTRNLISFNVSNNSFTGLIPSSAWIQSFCSIRILDFSYNDFGDSISPGLGNCSKLQIFRAGFNHLSGPIPDDIYSATSIEVLSLPVNLLSGYISNEIIGLTNLTTLELYSNQLTGAIPKDIGKLTNLKYLLLHINNLSGSLPPSMMNFTNLKTLNLRVNNFGGNLSAFNFSKLIQLNTLDLGNNNFSGSFPSTLASCGLLTAVRLASNQLEGQISSEIVALESLSFLSLSKNSFTNVSGAIRILMAMKNLTALILCENFINEAVPNYDYSTFSVGFQNLQILGLGGCQLRGQVPLWLGKLTKLQVLELSVNQIAGSIPGWLAYLPSLYYIDLSYNLIWGEFPKEFCRLPMLASKQPYDQLDGTYLELPVFVRPSNVSNMLYNQLSNLPPAIYLRDNSISGSIPFDIGQLKYLHVLDLSHNSFSGEIPESISQLANLEKLDLSRNSLSGEIPAALRGLHFLSSFSVADNNLEGPIPSGGQLDTFPASSFEGNPGLCGTIGERSCIQPNNTIVSPSVPSESSSKELGYGLIAGAVFGFIIGSTIGILYPPHSLKFLQRLRLRGF</sequence>
<dbReference type="Proteomes" id="UP001164539">
    <property type="component" value="Chromosome 6"/>
</dbReference>
<comment type="caution">
    <text evidence="1">The sequence shown here is derived from an EMBL/GenBank/DDBJ whole genome shotgun (WGS) entry which is preliminary data.</text>
</comment>
<accession>A0ACC1Y0S1</accession>
<evidence type="ECO:0000313" key="2">
    <source>
        <dbReference type="Proteomes" id="UP001164539"/>
    </source>
</evidence>
<protein>
    <submittedName>
        <fullName evidence="1">Leucine-rich receptor-like protein kinase family protein</fullName>
    </submittedName>
</protein>
<organism evidence="1 2">
    <name type="scientific">Melia azedarach</name>
    <name type="common">Chinaberry tree</name>
    <dbReference type="NCBI Taxonomy" id="155640"/>
    <lineage>
        <taxon>Eukaryota</taxon>
        <taxon>Viridiplantae</taxon>
        <taxon>Streptophyta</taxon>
        <taxon>Embryophyta</taxon>
        <taxon>Tracheophyta</taxon>
        <taxon>Spermatophyta</taxon>
        <taxon>Magnoliopsida</taxon>
        <taxon>eudicotyledons</taxon>
        <taxon>Gunneridae</taxon>
        <taxon>Pentapetalae</taxon>
        <taxon>rosids</taxon>
        <taxon>malvids</taxon>
        <taxon>Sapindales</taxon>
        <taxon>Meliaceae</taxon>
        <taxon>Melia</taxon>
    </lineage>
</organism>